<dbReference type="AlphaFoldDB" id="A0ABD1E8U4"/>
<evidence type="ECO:0000256" key="7">
    <source>
        <dbReference type="ARBA" id="ARBA00023224"/>
    </source>
</evidence>
<evidence type="ECO:0000256" key="2">
    <source>
        <dbReference type="ARBA" id="ARBA00022475"/>
    </source>
</evidence>
<keyword evidence="7 8" id="KW-0807">Transducer</keyword>
<keyword evidence="5 8" id="KW-0472">Membrane</keyword>
<evidence type="ECO:0000256" key="1">
    <source>
        <dbReference type="ARBA" id="ARBA00004651"/>
    </source>
</evidence>
<keyword evidence="2 8" id="KW-1003">Cell membrane</keyword>
<comment type="similarity">
    <text evidence="8">Belongs to the insect chemoreceptor superfamily. Gustatory receptor (GR) family.</text>
</comment>
<dbReference type="Pfam" id="PF08395">
    <property type="entry name" value="7tm_7"/>
    <property type="match status" value="1"/>
</dbReference>
<dbReference type="GO" id="GO:0005886">
    <property type="term" value="C:plasma membrane"/>
    <property type="evidence" value="ECO:0007669"/>
    <property type="project" value="UniProtKB-SubCell"/>
</dbReference>
<feature type="transmembrane region" description="Helical" evidence="8">
    <location>
        <begin position="111"/>
        <end position="131"/>
    </location>
</feature>
<evidence type="ECO:0000256" key="8">
    <source>
        <dbReference type="RuleBase" id="RU363108"/>
    </source>
</evidence>
<dbReference type="EMBL" id="JBDJPC010000009">
    <property type="protein sequence ID" value="KAL1491024.1"/>
    <property type="molecule type" value="Genomic_DNA"/>
</dbReference>
<protein>
    <recommendedName>
        <fullName evidence="8">Gustatory receptor</fullName>
    </recommendedName>
</protein>
<feature type="transmembrane region" description="Helical" evidence="8">
    <location>
        <begin position="199"/>
        <end position="223"/>
    </location>
</feature>
<reference evidence="9 10" key="1">
    <citation type="submission" date="2024-05" db="EMBL/GenBank/DDBJ databases">
        <title>Genetic variation in Jamaican populations of the coffee berry borer (Hypothenemus hampei).</title>
        <authorList>
            <person name="Errbii M."/>
            <person name="Myrie A."/>
        </authorList>
    </citation>
    <scope>NUCLEOTIDE SEQUENCE [LARGE SCALE GENOMIC DNA]</scope>
    <source>
        <strain evidence="9">JA-Hopewell-2020-01-JO</strain>
        <tissue evidence="9">Whole body</tissue>
    </source>
</reference>
<feature type="transmembrane region" description="Helical" evidence="8">
    <location>
        <begin position="418"/>
        <end position="436"/>
    </location>
</feature>
<feature type="transmembrane region" description="Helical" evidence="8">
    <location>
        <begin position="337"/>
        <end position="354"/>
    </location>
</feature>
<organism evidence="9 10">
    <name type="scientific">Hypothenemus hampei</name>
    <name type="common">Coffee berry borer</name>
    <dbReference type="NCBI Taxonomy" id="57062"/>
    <lineage>
        <taxon>Eukaryota</taxon>
        <taxon>Metazoa</taxon>
        <taxon>Ecdysozoa</taxon>
        <taxon>Arthropoda</taxon>
        <taxon>Hexapoda</taxon>
        <taxon>Insecta</taxon>
        <taxon>Pterygota</taxon>
        <taxon>Neoptera</taxon>
        <taxon>Endopterygota</taxon>
        <taxon>Coleoptera</taxon>
        <taxon>Polyphaga</taxon>
        <taxon>Cucujiformia</taxon>
        <taxon>Curculionidae</taxon>
        <taxon>Scolytinae</taxon>
        <taxon>Hypothenemus</taxon>
    </lineage>
</organism>
<name>A0ABD1E8U4_HYPHA</name>
<dbReference type="PANTHER" id="PTHR21143:SF131">
    <property type="entry name" value="GUSTATORY AND ODORANT RECEPTOR 63A-RELATED"/>
    <property type="match status" value="1"/>
</dbReference>
<dbReference type="InterPro" id="IPR013604">
    <property type="entry name" value="7TM_chemorcpt"/>
</dbReference>
<evidence type="ECO:0000256" key="4">
    <source>
        <dbReference type="ARBA" id="ARBA00022989"/>
    </source>
</evidence>
<comment type="subcellular location">
    <subcellularLocation>
        <location evidence="1 8">Cell membrane</location>
        <topology evidence="1 8">Multi-pass membrane protein</topology>
    </subcellularLocation>
</comment>
<comment type="caution">
    <text evidence="9">The sequence shown here is derived from an EMBL/GenBank/DDBJ whole genome shotgun (WGS) entry which is preliminary data.</text>
</comment>
<gene>
    <name evidence="9" type="ORF">ABEB36_011683</name>
</gene>
<evidence type="ECO:0000313" key="9">
    <source>
        <dbReference type="EMBL" id="KAL1491024.1"/>
    </source>
</evidence>
<evidence type="ECO:0000256" key="6">
    <source>
        <dbReference type="ARBA" id="ARBA00023170"/>
    </source>
</evidence>
<evidence type="ECO:0000256" key="3">
    <source>
        <dbReference type="ARBA" id="ARBA00022692"/>
    </source>
</evidence>
<keyword evidence="6 8" id="KW-0675">Receptor</keyword>
<keyword evidence="10" id="KW-1185">Reference proteome</keyword>
<feature type="transmembrane region" description="Helical" evidence="8">
    <location>
        <begin position="229"/>
        <end position="253"/>
    </location>
</feature>
<feature type="transmembrane region" description="Helical" evidence="8">
    <location>
        <begin position="302"/>
        <end position="325"/>
    </location>
</feature>
<accession>A0ABD1E8U4</accession>
<comment type="function">
    <text evidence="8">Gustatory receptor which mediates acceptance or avoidance behavior, depending on its substrates.</text>
</comment>
<keyword evidence="3 8" id="KW-0812">Transmembrane</keyword>
<evidence type="ECO:0000313" key="10">
    <source>
        <dbReference type="Proteomes" id="UP001566132"/>
    </source>
</evidence>
<dbReference type="Proteomes" id="UP001566132">
    <property type="component" value="Unassembled WGS sequence"/>
</dbReference>
<evidence type="ECO:0000256" key="5">
    <source>
        <dbReference type="ARBA" id="ARBA00023136"/>
    </source>
</evidence>
<dbReference type="PANTHER" id="PTHR21143">
    <property type="entry name" value="INVERTEBRATE GUSTATORY RECEPTOR"/>
    <property type="match status" value="1"/>
</dbReference>
<feature type="transmembrane region" description="Helical" evidence="8">
    <location>
        <begin position="151"/>
        <end position="170"/>
    </location>
</feature>
<sequence length="461" mass="52034">MYSNNPPGTPLPPGLMSVLDNSLQGFDQNAFLDGSRPYYKTTKNPITKVAPAPPPQYMNGDNTAIMEAFDDDGELKSKIFDTIKPVFATLRILGMLPLSRQGPVFDVTVKWIIYSVLVLSGVAGFLGYLKYFKINVTESGEGRFEEAVIDYLFTIYLVPIVMNVIALYEARKQANVLTQMIAFERIYSRKFKRRLPIDLGSKPMVIMLVLIILGSGIMVTTHFTMANFVIYLVLPYCYINVITYVIGGAWYIYCDLIGNIATSVSEEFQYALRNIEQTSKVADYRSLWMMLSKMIRNVGNSFGYQMTFLCLYLFFVITLTVYGLLSQIQDGMGVKDIGLTITGVSAVVMLYFICDEAHFASSCVKNQFQKKILLIELTYMSEDAQQEINMFLRATEMNPTEMCLCGFFDVNRNLFKSLLATMVTYLVVLLQFQISIPAGENEMFISNSTMNATHPTPMTKN</sequence>
<keyword evidence="4 8" id="KW-1133">Transmembrane helix</keyword>
<dbReference type="GO" id="GO:0007165">
    <property type="term" value="P:signal transduction"/>
    <property type="evidence" value="ECO:0007669"/>
    <property type="project" value="UniProtKB-KW"/>
</dbReference>
<proteinExistence type="inferred from homology"/>